<dbReference type="AlphaFoldDB" id="A0A1G7UC89"/>
<protein>
    <submittedName>
        <fullName evidence="2">Uncharacterized protein</fullName>
    </submittedName>
</protein>
<dbReference type="EMBL" id="FNBK01000049">
    <property type="protein sequence ID" value="SDG45206.1"/>
    <property type="molecule type" value="Genomic_DNA"/>
</dbReference>
<sequence>PRPNADGQEYLIAYPDDPLSPEAVTAIEAHTDNRVMAGRGWLAVAGLSGTYPPWSVTARGQPTITDVVEQLPTHRLPEPDLADRYFWNRRDLGTLAAVDDEHRTALGEFAQRQSPHAPADDVGDGEGVTA</sequence>
<reference evidence="3" key="1">
    <citation type="submission" date="2016-10" db="EMBL/GenBank/DDBJ databases">
        <authorList>
            <person name="Varghese N."/>
            <person name="Submissions S."/>
        </authorList>
    </citation>
    <scope>NUCLEOTIDE SEQUENCE [LARGE SCALE GENOMIC DNA]</scope>
    <source>
        <strain evidence="3">IBRC-M 10760</strain>
    </source>
</reference>
<keyword evidence="3" id="KW-1185">Reference proteome</keyword>
<proteinExistence type="predicted"/>
<dbReference type="RefSeq" id="WP_175452978.1">
    <property type="nucleotide sequence ID" value="NZ_FNBK01000049.1"/>
</dbReference>
<evidence type="ECO:0000256" key="1">
    <source>
        <dbReference type="SAM" id="MobiDB-lite"/>
    </source>
</evidence>
<feature type="region of interest" description="Disordered" evidence="1">
    <location>
        <begin position="107"/>
        <end position="130"/>
    </location>
</feature>
<dbReference type="Proteomes" id="UP000199076">
    <property type="component" value="Unassembled WGS sequence"/>
</dbReference>
<evidence type="ECO:0000313" key="2">
    <source>
        <dbReference type="EMBL" id="SDG45206.1"/>
    </source>
</evidence>
<feature type="non-terminal residue" evidence="2">
    <location>
        <position position="1"/>
    </location>
</feature>
<name>A0A1G7UC89_9EURY</name>
<evidence type="ECO:0000313" key="3">
    <source>
        <dbReference type="Proteomes" id="UP000199076"/>
    </source>
</evidence>
<organism evidence="2 3">
    <name type="scientific">Halorientalis regularis</name>
    <dbReference type="NCBI Taxonomy" id="660518"/>
    <lineage>
        <taxon>Archaea</taxon>
        <taxon>Methanobacteriati</taxon>
        <taxon>Methanobacteriota</taxon>
        <taxon>Stenosarchaea group</taxon>
        <taxon>Halobacteria</taxon>
        <taxon>Halobacteriales</taxon>
        <taxon>Haloarculaceae</taxon>
        <taxon>Halorientalis</taxon>
    </lineage>
</organism>
<accession>A0A1G7UC89</accession>
<gene>
    <name evidence="2" type="ORF">SAMN05216218_1494</name>
</gene>